<feature type="region of interest" description="Disordered" evidence="4">
    <location>
        <begin position="970"/>
        <end position="1043"/>
    </location>
</feature>
<feature type="compositionally biased region" description="Basic and acidic residues" evidence="4">
    <location>
        <begin position="992"/>
        <end position="1004"/>
    </location>
</feature>
<name>A0A812S4X7_9DINO</name>
<evidence type="ECO:0000256" key="2">
    <source>
        <dbReference type="ARBA" id="ARBA00022737"/>
    </source>
</evidence>
<dbReference type="OrthoDB" id="417794at2759"/>
<feature type="repeat" description="PPR" evidence="3">
    <location>
        <begin position="451"/>
        <end position="485"/>
    </location>
</feature>
<dbReference type="Pfam" id="PF00797">
    <property type="entry name" value="Acetyltransf_2"/>
    <property type="match status" value="1"/>
</dbReference>
<dbReference type="Gene3D" id="1.25.40.10">
    <property type="entry name" value="Tetratricopeptide repeat domain"/>
    <property type="match status" value="4"/>
</dbReference>
<dbReference type="SUPFAM" id="SSF54001">
    <property type="entry name" value="Cysteine proteinases"/>
    <property type="match status" value="1"/>
</dbReference>
<evidence type="ECO:0000256" key="4">
    <source>
        <dbReference type="SAM" id="MobiDB-lite"/>
    </source>
</evidence>
<feature type="repeat" description="PPR" evidence="3">
    <location>
        <begin position="382"/>
        <end position="416"/>
    </location>
</feature>
<dbReference type="InterPro" id="IPR001447">
    <property type="entry name" value="Arylamine_N-AcTrfase"/>
</dbReference>
<evidence type="ECO:0000256" key="3">
    <source>
        <dbReference type="PROSITE-ProRule" id="PRU00708"/>
    </source>
</evidence>
<dbReference type="AlphaFoldDB" id="A0A812S4X7"/>
<feature type="repeat" description="PPR" evidence="3">
    <location>
        <begin position="760"/>
        <end position="794"/>
    </location>
</feature>
<keyword evidence="7" id="KW-1185">Reference proteome</keyword>
<dbReference type="InterPro" id="IPR002885">
    <property type="entry name" value="PPR_rpt"/>
</dbReference>
<dbReference type="Gene3D" id="3.30.2140.20">
    <property type="match status" value="1"/>
</dbReference>
<dbReference type="Pfam" id="PF01535">
    <property type="entry name" value="PPR"/>
    <property type="match status" value="1"/>
</dbReference>
<dbReference type="InterPro" id="IPR053710">
    <property type="entry name" value="Arylamine_NAT_domain_sf"/>
</dbReference>
<feature type="repeat" description="PPR" evidence="3">
    <location>
        <begin position="277"/>
        <end position="311"/>
    </location>
</feature>
<accession>A0A812S4X7</accession>
<organism evidence="6 7">
    <name type="scientific">Symbiodinium natans</name>
    <dbReference type="NCBI Taxonomy" id="878477"/>
    <lineage>
        <taxon>Eukaryota</taxon>
        <taxon>Sar</taxon>
        <taxon>Alveolata</taxon>
        <taxon>Dinophyceae</taxon>
        <taxon>Suessiales</taxon>
        <taxon>Symbiodiniaceae</taxon>
        <taxon>Symbiodinium</taxon>
    </lineage>
</organism>
<evidence type="ECO:0000313" key="6">
    <source>
        <dbReference type="EMBL" id="CAE7463699.1"/>
    </source>
</evidence>
<keyword evidence="2" id="KW-0677">Repeat</keyword>
<evidence type="ECO:0000313" key="7">
    <source>
        <dbReference type="Proteomes" id="UP000604046"/>
    </source>
</evidence>
<gene>
    <name evidence="6" type="ORF">SNAT2548_LOCUS25854</name>
</gene>
<evidence type="ECO:0000259" key="5">
    <source>
        <dbReference type="Pfam" id="PF23276"/>
    </source>
</evidence>
<dbReference type="PANTHER" id="PTHR47447:SF24">
    <property type="entry name" value="PENTATRICOPEPTIDE REPEAT-CONTAINING PROTEIN"/>
    <property type="match status" value="1"/>
</dbReference>
<sequence length="1043" mass="115443">MVLVVRADGQLFLCDVAFGKLGLVEPVLLDRANKGPFDGGHCRFKLELQTLRTRHAFEYDIYYLWHEDTSETPKWVRGYSFVPVQDFDFLDALPCNLQVHGYFESPFTQRLWCEKRTEDCHVRILGRHFLETTCGGKITKDIESAQELQALLLQHFSMSMSTSLCRHMHGIGAASASDDKWCRLVAARAGAAGAGSRTRITLSVMFSVAVLAIASWMRLSAGCSDAELQQTLQASLKRWQRQPRIATKTLQDVAQKANPVLSIRILSCMAQSRLQLDVFHCNAVATSLAKRGHWRECCDLLDRMSTFQVPPDAVSATAALTAMQKQSGWPSALQLLQSLHRHDVQPDTIAVNAAMRAAQSGSAWQQALSVFSASVDSSMLPDKVSYNILISAFQSQHMWEHAVAMLRDMPLALVTPDLTNWNAAMSVCSKASQWELTVHLLQNIPHELNANHVSYNVAIHSCELSSRWDVAFQLLGEAGREGRDPHEASFSSTLAACARTGSWQAALDILGTLGFARQKQLRDFDVAAAIRACSVGQRFDLSLELLDTILRSRTTPGRLCYDVTMQECSRSKLWQQCLQLLQDMPRFRLPPTSQSYDTVINSCENWHFALCLLGVMPARAVAPDLWNFYSAAGVCAHAGQWQAVLRLLLVLPANARPDADIFKHAILGCDDACKWEAALALMANMPQVKVIPDEGCFDAAIGACARVGQWSPALSVFEEAVSLGKARPSSLSFMLTACRTGGRWELAVELLRRKLCFEPDVDCFRAVISSCQVASAWRESLALLEEMPRRRLAPDFLSTSATADAMTRAGEWQLGLGILQQFLPNSDSEALTAAIRTCCVGLCWEGAISLLLRSEQDIQDWNWVLTTCRRSEQWQATLDVFRSLVDQRLHPDGITYKEVIKSALSWSGSEQQRAGRVLPKSGSRGSVARSAGSSAERSSDHAMLRVPWPQGPQGTTRLLLDAWRGRALTPSLCGPEDRGMPSEVAGWPWQSQREKVKLRAESRPKAPGAPERPAQSESEVPERGTQIFRDSDGARESASAESH</sequence>
<feature type="compositionally biased region" description="Low complexity" evidence="4">
    <location>
        <begin position="921"/>
        <end position="936"/>
    </location>
</feature>
<dbReference type="Proteomes" id="UP000604046">
    <property type="component" value="Unassembled WGS sequence"/>
</dbReference>
<dbReference type="InterPro" id="IPR011990">
    <property type="entry name" value="TPR-like_helical_dom_sf"/>
</dbReference>
<feature type="region of interest" description="Disordered" evidence="4">
    <location>
        <begin position="914"/>
        <end position="951"/>
    </location>
</feature>
<dbReference type="EMBL" id="CAJNDS010002411">
    <property type="protein sequence ID" value="CAE7463699.1"/>
    <property type="molecule type" value="Genomic_DNA"/>
</dbReference>
<dbReference type="PANTHER" id="PTHR47447">
    <property type="entry name" value="OS03G0856100 PROTEIN"/>
    <property type="match status" value="1"/>
</dbReference>
<dbReference type="NCBIfam" id="TIGR00756">
    <property type="entry name" value="PPR"/>
    <property type="match status" value="2"/>
</dbReference>
<dbReference type="Pfam" id="PF23276">
    <property type="entry name" value="TPR_24"/>
    <property type="match status" value="1"/>
</dbReference>
<reference evidence="6" key="1">
    <citation type="submission" date="2021-02" db="EMBL/GenBank/DDBJ databases">
        <authorList>
            <person name="Dougan E. K."/>
            <person name="Rhodes N."/>
            <person name="Thang M."/>
            <person name="Chan C."/>
        </authorList>
    </citation>
    <scope>NUCLEOTIDE SEQUENCE</scope>
</reference>
<dbReference type="PROSITE" id="PS51375">
    <property type="entry name" value="PPR"/>
    <property type="match status" value="4"/>
</dbReference>
<feature type="domain" description="Pentatricopeptide repeat-containing protein-mitochondrial" evidence="5">
    <location>
        <begin position="248"/>
        <end position="372"/>
    </location>
</feature>
<dbReference type="InterPro" id="IPR038765">
    <property type="entry name" value="Papain-like_cys_pep_sf"/>
</dbReference>
<comment type="caution">
    <text evidence="6">The sequence shown here is derived from an EMBL/GenBank/DDBJ whole genome shotgun (WGS) entry which is preliminary data.</text>
</comment>
<comment type="similarity">
    <text evidence="1">Belongs to the arylamine N-acetyltransferase family.</text>
</comment>
<protein>
    <recommendedName>
        <fullName evidence="5">Pentatricopeptide repeat-containing protein-mitochondrial domain-containing protein</fullName>
    </recommendedName>
</protein>
<proteinExistence type="inferred from homology"/>
<evidence type="ECO:0000256" key="1">
    <source>
        <dbReference type="ARBA" id="ARBA00006547"/>
    </source>
</evidence>
<dbReference type="GO" id="GO:0016407">
    <property type="term" value="F:acetyltransferase activity"/>
    <property type="evidence" value="ECO:0007669"/>
    <property type="project" value="InterPro"/>
</dbReference>
<dbReference type="InterPro" id="IPR057027">
    <property type="entry name" value="TPR_mt"/>
</dbReference>